<dbReference type="eggNOG" id="COG0456">
    <property type="taxonomic scope" value="Bacteria"/>
</dbReference>
<dbReference type="Proteomes" id="UP000019277">
    <property type="component" value="Unassembled WGS sequence"/>
</dbReference>
<dbReference type="SUPFAM" id="SSF55729">
    <property type="entry name" value="Acyl-CoA N-acyltransferases (Nat)"/>
    <property type="match status" value="1"/>
</dbReference>
<dbReference type="PATRIC" id="fig|909613.9.peg.3503"/>
<dbReference type="InterPro" id="IPR050832">
    <property type="entry name" value="Bact_Acetyltransf"/>
</dbReference>
<feature type="domain" description="N-acetyltransferase" evidence="3">
    <location>
        <begin position="2"/>
        <end position="157"/>
    </location>
</feature>
<gene>
    <name evidence="4" type="ORF">UO65_3503</name>
</gene>
<dbReference type="InterPro" id="IPR000182">
    <property type="entry name" value="GNAT_dom"/>
</dbReference>
<dbReference type="CDD" id="cd04301">
    <property type="entry name" value="NAT_SF"/>
    <property type="match status" value="1"/>
</dbReference>
<dbReference type="STRING" id="909613.UO65_3503"/>
<evidence type="ECO:0000256" key="1">
    <source>
        <dbReference type="ARBA" id="ARBA00022679"/>
    </source>
</evidence>
<dbReference type="InterPro" id="IPR016181">
    <property type="entry name" value="Acyl_CoA_acyltransferase"/>
</dbReference>
<keyword evidence="1 4" id="KW-0808">Transferase</keyword>
<protein>
    <submittedName>
        <fullName evidence="4">Acetyltransferase</fullName>
    </submittedName>
</protein>
<evidence type="ECO:0000256" key="2">
    <source>
        <dbReference type="ARBA" id="ARBA00023315"/>
    </source>
</evidence>
<comment type="caution">
    <text evidence="4">The sequence shown here is derived from an EMBL/GenBank/DDBJ whole genome shotgun (WGS) entry which is preliminary data.</text>
</comment>
<dbReference type="PANTHER" id="PTHR43877">
    <property type="entry name" value="AMINOALKYLPHOSPHONATE N-ACETYLTRANSFERASE-RELATED-RELATED"/>
    <property type="match status" value="1"/>
</dbReference>
<evidence type="ECO:0000259" key="3">
    <source>
        <dbReference type="PROSITE" id="PS51186"/>
    </source>
</evidence>
<keyword evidence="5" id="KW-1185">Reference proteome</keyword>
<dbReference type="Gene3D" id="3.40.630.30">
    <property type="match status" value="1"/>
</dbReference>
<dbReference type="AlphaFoldDB" id="W7IWP0"/>
<accession>A0A8E3BHE0</accession>
<dbReference type="EMBL" id="AYXG01000123">
    <property type="protein sequence ID" value="EWC61237.1"/>
    <property type="molecule type" value="Genomic_DNA"/>
</dbReference>
<sequence length="161" mass="17076">MPEVTRLTPQDWSALRAVRLAALVDSPHAFASTLARETAFTEADWRSWPSRHAVFAALVDGTPVGLAAGAPDPAGLELVSLWLAPGHRGGGLADGLVAAVVGRAGELGVDTVTAWVWEHNARAHRFYDRLGFAPTGRGEPNPAHRDQLEVELALPVPGPAR</sequence>
<organism evidence="4 5">
    <name type="scientific">Actinokineospora spheciospongiae</name>
    <dbReference type="NCBI Taxonomy" id="909613"/>
    <lineage>
        <taxon>Bacteria</taxon>
        <taxon>Bacillati</taxon>
        <taxon>Actinomycetota</taxon>
        <taxon>Actinomycetes</taxon>
        <taxon>Pseudonocardiales</taxon>
        <taxon>Pseudonocardiaceae</taxon>
        <taxon>Actinokineospora</taxon>
    </lineage>
</organism>
<reference evidence="4 5" key="1">
    <citation type="journal article" date="2014" name="Genome Announc.">
        <title>Draft Genome Sequence of the Antitrypanosomally Active Sponge-Associated Bacterium Actinokineospora sp. Strain EG49.</title>
        <authorList>
            <person name="Harjes J."/>
            <person name="Ryu T."/>
            <person name="Abdelmohsen U.R."/>
            <person name="Moitinho-Silva L."/>
            <person name="Horn H."/>
            <person name="Ravasi T."/>
            <person name="Hentschel U."/>
        </authorList>
    </citation>
    <scope>NUCLEOTIDE SEQUENCE [LARGE SCALE GENOMIC DNA]</scope>
    <source>
        <strain evidence="4 5">EG49</strain>
    </source>
</reference>
<dbReference type="RefSeq" id="WP_052021272.1">
    <property type="nucleotide sequence ID" value="NZ_AYXG01000123.1"/>
</dbReference>
<evidence type="ECO:0000313" key="5">
    <source>
        <dbReference type="Proteomes" id="UP000019277"/>
    </source>
</evidence>
<dbReference type="Pfam" id="PF00583">
    <property type="entry name" value="Acetyltransf_1"/>
    <property type="match status" value="1"/>
</dbReference>
<accession>W7IWP0</accession>
<dbReference type="PROSITE" id="PS51186">
    <property type="entry name" value="GNAT"/>
    <property type="match status" value="1"/>
</dbReference>
<dbReference type="OrthoDB" id="9799092at2"/>
<dbReference type="PANTHER" id="PTHR43877:SF1">
    <property type="entry name" value="ACETYLTRANSFERASE"/>
    <property type="match status" value="1"/>
</dbReference>
<dbReference type="GO" id="GO:0016747">
    <property type="term" value="F:acyltransferase activity, transferring groups other than amino-acyl groups"/>
    <property type="evidence" value="ECO:0007669"/>
    <property type="project" value="InterPro"/>
</dbReference>
<evidence type="ECO:0000313" key="4">
    <source>
        <dbReference type="EMBL" id="EWC61237.1"/>
    </source>
</evidence>
<name>W7IWP0_9PSEU</name>
<proteinExistence type="predicted"/>
<keyword evidence="2" id="KW-0012">Acyltransferase</keyword>